<accession>A0AAE3AT38</accession>
<protein>
    <recommendedName>
        <fullName evidence="4">Stage II sporulation protein M</fullName>
    </recommendedName>
</protein>
<evidence type="ECO:0000256" key="1">
    <source>
        <dbReference type="SAM" id="Phobius"/>
    </source>
</evidence>
<keyword evidence="1" id="KW-1133">Transmembrane helix</keyword>
<feature type="transmembrane region" description="Helical" evidence="1">
    <location>
        <begin position="55"/>
        <end position="77"/>
    </location>
</feature>
<dbReference type="AlphaFoldDB" id="A0AAE3AT38"/>
<keyword evidence="1" id="KW-0472">Membrane</keyword>
<feature type="transmembrane region" description="Helical" evidence="1">
    <location>
        <begin position="150"/>
        <end position="172"/>
    </location>
</feature>
<reference evidence="2" key="1">
    <citation type="submission" date="2021-10" db="EMBL/GenBank/DDBJ databases">
        <title>Anaerobic single-cell dispensing facilitates the cultivation of human gut bacteria.</title>
        <authorList>
            <person name="Afrizal A."/>
        </authorList>
    </citation>
    <scope>NUCLEOTIDE SEQUENCE</scope>
    <source>
        <strain evidence="2">CLA-AA-H274</strain>
    </source>
</reference>
<organism evidence="2 3">
    <name type="scientific">Brotaphodocola catenula</name>
    <dbReference type="NCBI Taxonomy" id="2885361"/>
    <lineage>
        <taxon>Bacteria</taxon>
        <taxon>Bacillati</taxon>
        <taxon>Bacillota</taxon>
        <taxon>Clostridia</taxon>
        <taxon>Lachnospirales</taxon>
        <taxon>Lachnospiraceae</taxon>
        <taxon>Brotaphodocola</taxon>
    </lineage>
</organism>
<proteinExistence type="predicted"/>
<name>A0AAE3AT38_9FIRM</name>
<gene>
    <name evidence="2" type="ORF">LKD32_09300</name>
</gene>
<keyword evidence="1" id="KW-0812">Transmembrane</keyword>
<dbReference type="EMBL" id="JAJEPU010000024">
    <property type="protein sequence ID" value="MCC2165065.1"/>
    <property type="molecule type" value="Genomic_DNA"/>
</dbReference>
<sequence>MKRVQRLLLWAVAGWILASILANRAFVSGLINVSVLFDLLENRCGDLSGENRGEFFRMIALRFMQTGGLALICAGRFASVGVRIILFLIGACASATLVILTWTRGAGGLVLFLCASLPQDLFYLASWFLLIAESVEYPQTVKRPYQRRIWMIAGLLCAVGIWVEFVIGDWILKNFVSF</sequence>
<dbReference type="RefSeq" id="WP_308451491.1">
    <property type="nucleotide sequence ID" value="NZ_JAJEPU010000024.1"/>
</dbReference>
<comment type="caution">
    <text evidence="2">The sequence shown here is derived from an EMBL/GenBank/DDBJ whole genome shotgun (WGS) entry which is preliminary data.</text>
</comment>
<evidence type="ECO:0008006" key="4">
    <source>
        <dbReference type="Google" id="ProtNLM"/>
    </source>
</evidence>
<evidence type="ECO:0000313" key="3">
    <source>
        <dbReference type="Proteomes" id="UP001198962"/>
    </source>
</evidence>
<feature type="transmembrane region" description="Helical" evidence="1">
    <location>
        <begin position="84"/>
        <end position="103"/>
    </location>
</feature>
<keyword evidence="3" id="KW-1185">Reference proteome</keyword>
<feature type="transmembrane region" description="Helical" evidence="1">
    <location>
        <begin position="109"/>
        <end position="130"/>
    </location>
</feature>
<dbReference type="Proteomes" id="UP001198962">
    <property type="component" value="Unassembled WGS sequence"/>
</dbReference>
<evidence type="ECO:0000313" key="2">
    <source>
        <dbReference type="EMBL" id="MCC2165065.1"/>
    </source>
</evidence>